<dbReference type="PANTHER" id="PTHR45683">
    <property type="entry name" value="MITOCHONDRIAL NICOTINAMIDE ADENINE DINUCLEOTIDE TRANSPORTER 1-RELATED-RELATED"/>
    <property type="match status" value="1"/>
</dbReference>
<feature type="repeat" description="Solcar" evidence="8">
    <location>
        <begin position="287"/>
        <end position="381"/>
    </location>
</feature>
<dbReference type="Proteomes" id="UP000747399">
    <property type="component" value="Unassembled WGS sequence"/>
</dbReference>
<evidence type="ECO:0000256" key="8">
    <source>
        <dbReference type="PROSITE-ProRule" id="PRU00282"/>
    </source>
</evidence>
<sequence>MSGGGAVSDAVVEGCSGALGSVIALLATYPLKTIYTLQALSTGGSSVSGAEAETSSRLLAVARFLKQYKLSMLYAGLGPNVVESALSSGVYFFFYSKLREHAVILSRRGCCAAGAENRSKDIGVIASLLVATAAGALNQIITMPASVVATRIQGHRSLAGAASTKRPPTTWETIASVFREDGLAGFWKGLLPSMILLANPAVQYMLFEKIKALLKYWKAQRLAQAEKMSGEAATASAQQQHDEQELPRRCSADSDEAMEAVTAASKAAVGQRQAAGRPPSSSSSLELSAGEVFLAGALAKIGATVATYPLIVVKARLQASSPAASNSSGGTAYRASTWGVVADTARNEGMGGFFKGLRAKILQTALNAALMLMLKEQLHGVTKTALTCLAPGLAGAAPAPTAAG</sequence>
<evidence type="ECO:0000256" key="5">
    <source>
        <dbReference type="ARBA" id="ARBA00022737"/>
    </source>
</evidence>
<protein>
    <submittedName>
        <fullName evidence="11">Uncharacterized protein</fullName>
    </submittedName>
</protein>
<keyword evidence="6" id="KW-1133">Transmembrane helix</keyword>
<dbReference type="InterPro" id="IPR044712">
    <property type="entry name" value="SLC25A32-like"/>
</dbReference>
<dbReference type="AlphaFoldDB" id="A0A8J4F260"/>
<keyword evidence="12" id="KW-1185">Reference proteome</keyword>
<evidence type="ECO:0000256" key="3">
    <source>
        <dbReference type="ARBA" id="ARBA00022448"/>
    </source>
</evidence>
<evidence type="ECO:0000256" key="9">
    <source>
        <dbReference type="RuleBase" id="RU000488"/>
    </source>
</evidence>
<comment type="caution">
    <text evidence="11">The sequence shown here is derived from an EMBL/GenBank/DDBJ whole genome shotgun (WGS) entry which is preliminary data.</text>
</comment>
<evidence type="ECO:0000256" key="2">
    <source>
        <dbReference type="ARBA" id="ARBA00006375"/>
    </source>
</evidence>
<reference evidence="11" key="1">
    <citation type="journal article" date="2021" name="Proc. Natl. Acad. Sci. U.S.A.">
        <title>Three genomes in the algal genus Volvox reveal the fate of a haploid sex-determining region after a transition to homothallism.</title>
        <authorList>
            <person name="Yamamoto K."/>
            <person name="Hamaji T."/>
            <person name="Kawai-Toyooka H."/>
            <person name="Matsuzaki R."/>
            <person name="Takahashi F."/>
            <person name="Nishimura Y."/>
            <person name="Kawachi M."/>
            <person name="Noguchi H."/>
            <person name="Minakuchi Y."/>
            <person name="Umen J.G."/>
            <person name="Toyoda A."/>
            <person name="Nozaki H."/>
        </authorList>
    </citation>
    <scope>NUCLEOTIDE SEQUENCE</scope>
    <source>
        <strain evidence="11">NIES-3780</strain>
    </source>
</reference>
<evidence type="ECO:0000313" key="12">
    <source>
        <dbReference type="Proteomes" id="UP000747399"/>
    </source>
</evidence>
<feature type="region of interest" description="Disordered" evidence="10">
    <location>
        <begin position="231"/>
        <end position="257"/>
    </location>
</feature>
<evidence type="ECO:0000256" key="6">
    <source>
        <dbReference type="ARBA" id="ARBA00022989"/>
    </source>
</evidence>
<evidence type="ECO:0000256" key="10">
    <source>
        <dbReference type="SAM" id="MobiDB-lite"/>
    </source>
</evidence>
<evidence type="ECO:0000256" key="7">
    <source>
        <dbReference type="ARBA" id="ARBA00023136"/>
    </source>
</evidence>
<gene>
    <name evidence="11" type="ORF">Vafri_11907</name>
</gene>
<dbReference type="GO" id="GO:0006862">
    <property type="term" value="P:nucleotide transport"/>
    <property type="evidence" value="ECO:0007669"/>
    <property type="project" value="InterPro"/>
</dbReference>
<dbReference type="SUPFAM" id="SSF103506">
    <property type="entry name" value="Mitochondrial carrier"/>
    <property type="match status" value="1"/>
</dbReference>
<proteinExistence type="inferred from homology"/>
<dbReference type="GO" id="GO:0016020">
    <property type="term" value="C:membrane"/>
    <property type="evidence" value="ECO:0007669"/>
    <property type="project" value="UniProtKB-SubCell"/>
</dbReference>
<dbReference type="Gene3D" id="1.50.40.10">
    <property type="entry name" value="Mitochondrial carrier domain"/>
    <property type="match status" value="2"/>
</dbReference>
<dbReference type="PROSITE" id="PS50920">
    <property type="entry name" value="SOLCAR"/>
    <property type="match status" value="3"/>
</dbReference>
<dbReference type="Pfam" id="PF00153">
    <property type="entry name" value="Mito_carr"/>
    <property type="match status" value="3"/>
</dbReference>
<keyword evidence="4 8" id="KW-0812">Transmembrane</keyword>
<keyword evidence="5" id="KW-0677">Repeat</keyword>
<feature type="repeat" description="Solcar" evidence="8">
    <location>
        <begin position="122"/>
        <end position="213"/>
    </location>
</feature>
<dbReference type="InterPro" id="IPR023395">
    <property type="entry name" value="MCP_dom_sf"/>
</dbReference>
<comment type="subcellular location">
    <subcellularLocation>
        <location evidence="1">Membrane</location>
        <topology evidence="1">Multi-pass membrane protein</topology>
    </subcellularLocation>
</comment>
<dbReference type="GO" id="GO:0055085">
    <property type="term" value="P:transmembrane transport"/>
    <property type="evidence" value="ECO:0007669"/>
    <property type="project" value="InterPro"/>
</dbReference>
<dbReference type="EMBL" id="BNCO01000024">
    <property type="protein sequence ID" value="GIL56566.1"/>
    <property type="molecule type" value="Genomic_DNA"/>
</dbReference>
<comment type="similarity">
    <text evidence="2 9">Belongs to the mitochondrial carrier (TC 2.A.29) family.</text>
</comment>
<keyword evidence="7 8" id="KW-0472">Membrane</keyword>
<keyword evidence="3 9" id="KW-0813">Transport</keyword>
<evidence type="ECO:0000313" key="11">
    <source>
        <dbReference type="EMBL" id="GIL56566.1"/>
    </source>
</evidence>
<accession>A0A8J4F260</accession>
<feature type="repeat" description="Solcar" evidence="8">
    <location>
        <begin position="8"/>
        <end position="101"/>
    </location>
</feature>
<evidence type="ECO:0000256" key="4">
    <source>
        <dbReference type="ARBA" id="ARBA00022692"/>
    </source>
</evidence>
<dbReference type="InterPro" id="IPR018108">
    <property type="entry name" value="MCP_transmembrane"/>
</dbReference>
<evidence type="ECO:0000256" key="1">
    <source>
        <dbReference type="ARBA" id="ARBA00004141"/>
    </source>
</evidence>
<organism evidence="11 12">
    <name type="scientific">Volvox africanus</name>
    <dbReference type="NCBI Taxonomy" id="51714"/>
    <lineage>
        <taxon>Eukaryota</taxon>
        <taxon>Viridiplantae</taxon>
        <taxon>Chlorophyta</taxon>
        <taxon>core chlorophytes</taxon>
        <taxon>Chlorophyceae</taxon>
        <taxon>CS clade</taxon>
        <taxon>Chlamydomonadales</taxon>
        <taxon>Volvocaceae</taxon>
        <taxon>Volvox</taxon>
    </lineage>
</organism>
<feature type="compositionally biased region" description="Basic and acidic residues" evidence="10">
    <location>
        <begin position="240"/>
        <end position="252"/>
    </location>
</feature>
<name>A0A8J4F260_9CHLO</name>